<dbReference type="UniPathway" id="UPA00244">
    <property type="reaction ID" value="UER00311"/>
</dbReference>
<name>A0A2V1H5N4_9GAMM</name>
<comment type="similarity">
    <text evidence="3 12">Belongs to the class-V pyridoxal-phosphate-dependent aminotransferase family. SerC subfamily.</text>
</comment>
<keyword evidence="7 12" id="KW-0663">Pyridoxal phosphate</keyword>
<feature type="binding site" evidence="12">
    <location>
        <position position="196"/>
    </location>
    <ligand>
        <name>pyridoxal 5'-phosphate</name>
        <dbReference type="ChEBI" id="CHEBI:597326"/>
    </ligand>
</feature>
<dbReference type="Gene3D" id="3.40.640.10">
    <property type="entry name" value="Type I PLP-dependent aspartate aminotransferase-like (Major domain)"/>
    <property type="match status" value="1"/>
</dbReference>
<feature type="binding site" evidence="12">
    <location>
        <position position="153"/>
    </location>
    <ligand>
        <name>pyridoxal 5'-phosphate</name>
        <dbReference type="ChEBI" id="CHEBI:597326"/>
    </ligand>
</feature>
<feature type="binding site" evidence="12">
    <location>
        <position position="43"/>
    </location>
    <ligand>
        <name>L-glutamate</name>
        <dbReference type="ChEBI" id="CHEBI:29985"/>
    </ligand>
</feature>
<keyword evidence="5 12" id="KW-0028">Amino-acid biosynthesis</keyword>
<dbReference type="InterPro" id="IPR000192">
    <property type="entry name" value="Aminotrans_V_dom"/>
</dbReference>
<dbReference type="PROSITE" id="PS00595">
    <property type="entry name" value="AA_TRANSFER_CLASS_5"/>
    <property type="match status" value="1"/>
</dbReference>
<feature type="binding site" evidence="12">
    <location>
        <position position="173"/>
    </location>
    <ligand>
        <name>pyridoxal 5'-phosphate</name>
        <dbReference type="ChEBI" id="CHEBI:597326"/>
    </ligand>
</feature>
<dbReference type="InterPro" id="IPR015421">
    <property type="entry name" value="PyrdxlP-dep_Trfase_major"/>
</dbReference>
<dbReference type="GO" id="GO:0030170">
    <property type="term" value="F:pyridoxal phosphate binding"/>
    <property type="evidence" value="ECO:0007669"/>
    <property type="project" value="UniProtKB-UniRule"/>
</dbReference>
<keyword evidence="9 12" id="KW-0718">Serine biosynthesis</keyword>
<gene>
    <name evidence="12" type="primary">serC</name>
    <name evidence="15" type="ORF">DC094_00895</name>
</gene>
<comment type="subcellular location">
    <subcellularLocation>
        <location evidence="12">Cytoplasm</location>
    </subcellularLocation>
</comment>
<sequence length="369" mass="41023">MNQQVFNFCAGPATLPQEVLKAVQQELRDWQNLGVSVMEVSHRSKPYEAMAAEAEQDLRDLMHIPDNYKVLFLQGGATAQFAMTAMNLLGKSGQADYIQTGIWATKAIKEGSRYGEVSIAGDCTENGFSRVPQQSELTLNPNADYLHYTTNETIGGLEFNYIPDAGDVPLVVDMSSNILSRPIDVSRFGVIYAGAQKNIGPAGLTIVIIRDDLMEQFLPFTPTVWQYKNHADNDSMLNTPPTFGWYLAGQVFKWLKRQGGIEAIAEINQRKAQKLYAAIDQSEFYSNPIDLMNRSWMNVPFVLADESLNAAFLEQAEARGLLNLKGHRSVGGMRASIYNAMPEAGVDTLIAFMAEFEQKNWQSQTIQTA</sequence>
<comment type="function">
    <text evidence="12">Catalyzes the reversible conversion of 3-phosphohydroxypyruvate to phosphoserine and of 3-hydroxy-2-oxo-4-phosphonooxybutanoate to phosphohydroxythreonine.</text>
</comment>
<feature type="binding site" evidence="12">
    <location>
        <position position="103"/>
    </location>
    <ligand>
        <name>pyridoxal 5'-phosphate</name>
        <dbReference type="ChEBI" id="CHEBI:597326"/>
    </ligand>
</feature>
<evidence type="ECO:0000256" key="6">
    <source>
        <dbReference type="ARBA" id="ARBA00022679"/>
    </source>
</evidence>
<evidence type="ECO:0000256" key="1">
    <source>
        <dbReference type="ARBA" id="ARBA00004915"/>
    </source>
</evidence>
<comment type="caution">
    <text evidence="12">Lacks conserved residue(s) required for the propagation of feature annotation.</text>
</comment>
<evidence type="ECO:0000256" key="12">
    <source>
        <dbReference type="HAMAP-Rule" id="MF_00160"/>
    </source>
</evidence>
<evidence type="ECO:0000256" key="3">
    <source>
        <dbReference type="ARBA" id="ARBA00006904"/>
    </source>
</evidence>
<dbReference type="InterPro" id="IPR020578">
    <property type="entry name" value="Aminotrans_V_PyrdxlP_BS"/>
</dbReference>
<dbReference type="NCBIfam" id="TIGR01364">
    <property type="entry name" value="serC_1"/>
    <property type="match status" value="1"/>
</dbReference>
<dbReference type="FunFam" id="3.40.640.10:FF:000010">
    <property type="entry name" value="Phosphoserine aminotransferase"/>
    <property type="match status" value="1"/>
</dbReference>
<evidence type="ECO:0000256" key="8">
    <source>
        <dbReference type="ARBA" id="ARBA00023096"/>
    </source>
</evidence>
<dbReference type="RefSeq" id="WP_116686154.1">
    <property type="nucleotide sequence ID" value="NZ_CAWNYD010000001.1"/>
</dbReference>
<protein>
    <recommendedName>
        <fullName evidence="12">Phosphoserine aminotransferase</fullName>
        <ecNumber evidence="12">2.6.1.52</ecNumber>
    </recommendedName>
    <alternativeName>
        <fullName evidence="12">Phosphohydroxythreonine aminotransferase</fullName>
        <shortName evidence="12">PSAT</shortName>
    </alternativeName>
</protein>
<dbReference type="SUPFAM" id="SSF53383">
    <property type="entry name" value="PLP-dependent transferases"/>
    <property type="match status" value="1"/>
</dbReference>
<dbReference type="NCBIfam" id="NF003764">
    <property type="entry name" value="PRK05355.1"/>
    <property type="match status" value="1"/>
</dbReference>
<dbReference type="Proteomes" id="UP000244906">
    <property type="component" value="Unassembled WGS sequence"/>
</dbReference>
<evidence type="ECO:0000256" key="13">
    <source>
        <dbReference type="RuleBase" id="RU004505"/>
    </source>
</evidence>
<evidence type="ECO:0000256" key="9">
    <source>
        <dbReference type="ARBA" id="ARBA00023299"/>
    </source>
</evidence>
<dbReference type="GO" id="GO:0005737">
    <property type="term" value="C:cytoplasm"/>
    <property type="evidence" value="ECO:0007669"/>
    <property type="project" value="UniProtKB-SubCell"/>
</dbReference>
<evidence type="ECO:0000256" key="11">
    <source>
        <dbReference type="ARBA" id="ARBA00049007"/>
    </source>
</evidence>
<dbReference type="EC" id="2.6.1.52" evidence="12"/>
<dbReference type="GO" id="GO:0006564">
    <property type="term" value="P:L-serine biosynthetic process"/>
    <property type="evidence" value="ECO:0007669"/>
    <property type="project" value="UniProtKB-UniRule"/>
</dbReference>
<comment type="catalytic activity">
    <reaction evidence="10 12">
        <text>4-(phosphooxy)-L-threonine + 2-oxoglutarate = (R)-3-hydroxy-2-oxo-4-phosphooxybutanoate + L-glutamate</text>
        <dbReference type="Rhea" id="RHEA:16573"/>
        <dbReference type="ChEBI" id="CHEBI:16810"/>
        <dbReference type="ChEBI" id="CHEBI:29985"/>
        <dbReference type="ChEBI" id="CHEBI:58452"/>
        <dbReference type="ChEBI" id="CHEBI:58538"/>
        <dbReference type="EC" id="2.6.1.52"/>
    </reaction>
</comment>
<dbReference type="InterPro" id="IPR022278">
    <property type="entry name" value="Pser_aminoTfrase"/>
</dbReference>
<evidence type="ECO:0000259" key="14">
    <source>
        <dbReference type="Pfam" id="PF00266"/>
    </source>
</evidence>
<evidence type="ECO:0000256" key="2">
    <source>
        <dbReference type="ARBA" id="ARBA00005099"/>
    </source>
</evidence>
<evidence type="ECO:0000313" key="15">
    <source>
        <dbReference type="EMBL" id="PVZ72568.1"/>
    </source>
</evidence>
<dbReference type="Gene3D" id="3.90.1150.10">
    <property type="entry name" value="Aspartate Aminotransferase, domain 1"/>
    <property type="match status" value="1"/>
</dbReference>
<dbReference type="CDD" id="cd00611">
    <property type="entry name" value="PSAT_like"/>
    <property type="match status" value="1"/>
</dbReference>
<accession>A0A2V1H5N4</accession>
<keyword evidence="16" id="KW-1185">Reference proteome</keyword>
<keyword evidence="6 12" id="KW-0808">Transferase</keyword>
<dbReference type="AlphaFoldDB" id="A0A2V1H5N4"/>
<dbReference type="GO" id="GO:0008615">
    <property type="term" value="P:pyridoxine biosynthetic process"/>
    <property type="evidence" value="ECO:0007669"/>
    <property type="project" value="UniProtKB-UniRule"/>
</dbReference>
<dbReference type="PANTHER" id="PTHR43247:SF1">
    <property type="entry name" value="PHOSPHOSERINE AMINOTRANSFERASE"/>
    <property type="match status" value="1"/>
</dbReference>
<dbReference type="HAMAP" id="MF_00160">
    <property type="entry name" value="SerC_aminotrans_5"/>
    <property type="match status" value="1"/>
</dbReference>
<dbReference type="PIRSF" id="PIRSF000525">
    <property type="entry name" value="SerC"/>
    <property type="match status" value="1"/>
</dbReference>
<organism evidence="15 16">
    <name type="scientific">Pelagibaculum spongiae</name>
    <dbReference type="NCBI Taxonomy" id="2080658"/>
    <lineage>
        <taxon>Bacteria</taxon>
        <taxon>Pseudomonadati</taxon>
        <taxon>Pseudomonadota</taxon>
        <taxon>Gammaproteobacteria</taxon>
        <taxon>Oceanospirillales</taxon>
        <taxon>Pelagibaculum</taxon>
    </lineage>
</organism>
<proteinExistence type="inferred from homology"/>
<feature type="modified residue" description="N6-(pyridoxal phosphate)lysine" evidence="12">
    <location>
        <position position="197"/>
    </location>
</feature>
<comment type="subunit">
    <text evidence="12">Homodimer.</text>
</comment>
<evidence type="ECO:0000313" key="16">
    <source>
        <dbReference type="Proteomes" id="UP000244906"/>
    </source>
</evidence>
<dbReference type="OrthoDB" id="9809412at2"/>
<dbReference type="PANTHER" id="PTHR43247">
    <property type="entry name" value="PHOSPHOSERINE AMINOTRANSFERASE"/>
    <property type="match status" value="1"/>
</dbReference>
<feature type="binding site" evidence="12">
    <location>
        <begin position="77"/>
        <end position="78"/>
    </location>
    <ligand>
        <name>pyridoxal 5'-phosphate</name>
        <dbReference type="ChEBI" id="CHEBI:597326"/>
    </ligand>
</feature>
<comment type="pathway">
    <text evidence="1 12">Cofactor biosynthesis; pyridoxine 5'-phosphate biosynthesis; pyridoxine 5'-phosphate from D-erythrose 4-phosphate: step 3/5.</text>
</comment>
<evidence type="ECO:0000256" key="10">
    <source>
        <dbReference type="ARBA" id="ARBA00047630"/>
    </source>
</evidence>
<comment type="pathway">
    <text evidence="2 12 13">Amino-acid biosynthesis; L-serine biosynthesis; L-serine from 3-phospho-D-glycerate: step 2/3.</text>
</comment>
<evidence type="ECO:0000256" key="7">
    <source>
        <dbReference type="ARBA" id="ARBA00022898"/>
    </source>
</evidence>
<evidence type="ECO:0000256" key="5">
    <source>
        <dbReference type="ARBA" id="ARBA00022605"/>
    </source>
</evidence>
<comment type="caution">
    <text evidence="15">The sequence shown here is derived from an EMBL/GenBank/DDBJ whole genome shotgun (WGS) entry which is preliminary data.</text>
</comment>
<evidence type="ECO:0000256" key="4">
    <source>
        <dbReference type="ARBA" id="ARBA00022576"/>
    </source>
</evidence>
<feature type="binding site" evidence="12">
    <location>
        <begin position="238"/>
        <end position="239"/>
    </location>
    <ligand>
        <name>pyridoxal 5'-phosphate</name>
        <dbReference type="ChEBI" id="CHEBI:597326"/>
    </ligand>
</feature>
<dbReference type="Pfam" id="PF00266">
    <property type="entry name" value="Aminotran_5"/>
    <property type="match status" value="1"/>
</dbReference>
<reference evidence="15 16" key="1">
    <citation type="submission" date="2018-04" db="EMBL/GenBank/DDBJ databases">
        <title>Thalassorhabdus spongiae gen. nov., sp. nov., isolated from a marine sponge in South-West Iceland.</title>
        <authorList>
            <person name="Knobloch S."/>
            <person name="Daussin A."/>
            <person name="Johannsson R."/>
            <person name="Marteinsson V.T."/>
        </authorList>
    </citation>
    <scope>NUCLEOTIDE SEQUENCE [LARGE SCALE GENOMIC DNA]</scope>
    <source>
        <strain evidence="15 16">Hp12</strain>
    </source>
</reference>
<keyword evidence="8 12" id="KW-0664">Pyridoxine biosynthesis</keyword>
<dbReference type="UniPathway" id="UPA00135">
    <property type="reaction ID" value="UER00197"/>
</dbReference>
<dbReference type="InterPro" id="IPR015422">
    <property type="entry name" value="PyrdxlP-dep_Trfase_small"/>
</dbReference>
<comment type="cofactor">
    <cofactor evidence="12">
        <name>pyridoxal 5'-phosphate</name>
        <dbReference type="ChEBI" id="CHEBI:597326"/>
    </cofactor>
    <text evidence="12">Binds 1 pyridoxal phosphate per subunit.</text>
</comment>
<comment type="catalytic activity">
    <reaction evidence="11 12 13">
        <text>O-phospho-L-serine + 2-oxoglutarate = 3-phosphooxypyruvate + L-glutamate</text>
        <dbReference type="Rhea" id="RHEA:14329"/>
        <dbReference type="ChEBI" id="CHEBI:16810"/>
        <dbReference type="ChEBI" id="CHEBI:18110"/>
        <dbReference type="ChEBI" id="CHEBI:29985"/>
        <dbReference type="ChEBI" id="CHEBI:57524"/>
        <dbReference type="EC" id="2.6.1.52"/>
    </reaction>
</comment>
<feature type="domain" description="Aminotransferase class V" evidence="14">
    <location>
        <begin position="5"/>
        <end position="349"/>
    </location>
</feature>
<keyword evidence="12" id="KW-0963">Cytoplasm</keyword>
<dbReference type="GO" id="GO:0004648">
    <property type="term" value="F:O-phospho-L-serine:2-oxoglutarate aminotransferase activity"/>
    <property type="evidence" value="ECO:0007669"/>
    <property type="project" value="UniProtKB-UniRule"/>
</dbReference>
<dbReference type="FunFam" id="3.90.1150.10:FF:000006">
    <property type="entry name" value="Phosphoserine aminotransferase"/>
    <property type="match status" value="1"/>
</dbReference>
<dbReference type="EMBL" id="QDDL01000001">
    <property type="protein sequence ID" value="PVZ72568.1"/>
    <property type="molecule type" value="Genomic_DNA"/>
</dbReference>
<keyword evidence="4 12" id="KW-0032">Aminotransferase</keyword>
<dbReference type="InterPro" id="IPR015424">
    <property type="entry name" value="PyrdxlP-dep_Trfase"/>
</dbReference>